<protein>
    <recommendedName>
        <fullName evidence="4">CxC1-like cysteine cluster associated with KDZ transposases domain-containing protein</fullName>
    </recommendedName>
</protein>
<feature type="compositionally biased region" description="Basic residues" evidence="1">
    <location>
        <begin position="7"/>
        <end position="26"/>
    </location>
</feature>
<evidence type="ECO:0000313" key="2">
    <source>
        <dbReference type="EMBL" id="CEP18765.1"/>
    </source>
</evidence>
<keyword evidence="3" id="KW-1185">Reference proteome</keyword>
<name>A0A0B7NTC2_9FUNG</name>
<feature type="region of interest" description="Disordered" evidence="1">
    <location>
        <begin position="1"/>
        <end position="33"/>
    </location>
</feature>
<dbReference type="STRING" id="35722.A0A0B7NTC2"/>
<dbReference type="Proteomes" id="UP000054107">
    <property type="component" value="Unassembled WGS sequence"/>
</dbReference>
<dbReference type="InterPro" id="IPR040521">
    <property type="entry name" value="KDZ"/>
</dbReference>
<dbReference type="EMBL" id="LN733909">
    <property type="protein sequence ID" value="CEP18765.1"/>
    <property type="molecule type" value="Genomic_DNA"/>
</dbReference>
<evidence type="ECO:0000256" key="1">
    <source>
        <dbReference type="SAM" id="MobiDB-lite"/>
    </source>
</evidence>
<evidence type="ECO:0008006" key="4">
    <source>
        <dbReference type="Google" id="ProtNLM"/>
    </source>
</evidence>
<accession>A0A0B7NTC2</accession>
<organism evidence="2 3">
    <name type="scientific">Parasitella parasitica</name>
    <dbReference type="NCBI Taxonomy" id="35722"/>
    <lineage>
        <taxon>Eukaryota</taxon>
        <taxon>Fungi</taxon>
        <taxon>Fungi incertae sedis</taxon>
        <taxon>Mucoromycota</taxon>
        <taxon>Mucoromycotina</taxon>
        <taxon>Mucoromycetes</taxon>
        <taxon>Mucorales</taxon>
        <taxon>Mucorineae</taxon>
        <taxon>Mucoraceae</taxon>
        <taxon>Parasitella</taxon>
    </lineage>
</organism>
<dbReference type="PANTHER" id="PTHR33096">
    <property type="entry name" value="CXC2 DOMAIN-CONTAINING PROTEIN"/>
    <property type="match status" value="1"/>
</dbReference>
<gene>
    <name evidence="2" type="primary">PARPA_13072.1 scaffold 45915</name>
</gene>
<dbReference type="OrthoDB" id="2225633at2759"/>
<dbReference type="PANTHER" id="PTHR33096:SF1">
    <property type="entry name" value="CXC1-LIKE CYSTEINE CLUSTER ASSOCIATED WITH KDZ TRANSPOSASES DOMAIN-CONTAINING PROTEIN"/>
    <property type="match status" value="1"/>
</dbReference>
<dbReference type="Pfam" id="PF18758">
    <property type="entry name" value="KDZ"/>
    <property type="match status" value="1"/>
</dbReference>
<evidence type="ECO:0000313" key="3">
    <source>
        <dbReference type="Proteomes" id="UP000054107"/>
    </source>
</evidence>
<reference evidence="2 3" key="1">
    <citation type="submission" date="2014-09" db="EMBL/GenBank/DDBJ databases">
        <authorList>
            <person name="Ellenberger Sabrina"/>
        </authorList>
    </citation>
    <scope>NUCLEOTIDE SEQUENCE [LARGE SCALE GENOMIC DNA]</scope>
    <source>
        <strain evidence="2 3">CBS 412.66</strain>
    </source>
</reference>
<proteinExistence type="predicted"/>
<dbReference type="AlphaFoldDB" id="A0A0B7NTC2"/>
<sequence>MGPKYGKGVKARYGIRPKKTAARRRKEREEDDHEKRFFQLEKDLELARKKIFKNMKITKEAVRGGSSSSHDMNISSEYVIDSDCDYEDDHEEVHETTFSEQAKTKRKEFWRENSRVLKDSFLESFEPNGYPNEHLTSLDDSKLPTCDCIKSSIEITVYTLFGMTLECQYGSSCHVFFNVTFIDQFVEKIEYCSVHRPLLQNLILLQVVPSATDSPKYAIHFSVFEFATFAKLGGYTSNHAFAKVLNNYNAMKHKHNVIQKASSNLFNNLFAIYRNAKRHAVREQRDQLKVGLKMKCEACDGTPRKSIVMDGNFSLKRKANTKIQEYREGIFAASQEETEIWGDEAKVEKFSKVTSETKKEECVVKDLDSDFKAASNNHRKKGERFDENSVFAVSCSRHGCAERLYDISGGEGYKYAIASVDHVVKNMPENQKNSLIVYDIVCLCNKRMEDSIPKLAQLNPIYAVTAFHAYAHSMSCQMSYNPKYLEIWKADGESCKCVWSYANHFVGMICKAIRTLLLLEVVENYTDHKMMELLGPTILGLNYIQVVAVMHPSTEDVRVEYLILAAQLLILKEKLPRHEYHVSETIDVLDRKLTRIELENGFERPRSKDDATFAAYPRLIGMLVEGLRKTIDKVIETINKFVDDNFDGDETMKKRSSNRELQKMRKYIEEVGLLKEEAKRFKENMEAKMTILCSV</sequence>